<protein>
    <submittedName>
        <fullName evidence="3">Uncharacterized protein</fullName>
    </submittedName>
</protein>
<keyword evidence="4" id="KW-1185">Reference proteome</keyword>
<dbReference type="KEGG" id="bbes:BESB_040930"/>
<feature type="region of interest" description="Disordered" evidence="2">
    <location>
        <begin position="1"/>
        <end position="72"/>
    </location>
</feature>
<keyword evidence="1" id="KW-0175">Coiled coil</keyword>
<comment type="caution">
    <text evidence="3">The sequence shown here is derived from an EMBL/GenBank/DDBJ whole genome shotgun (WGS) entry which is preliminary data.</text>
</comment>
<dbReference type="OrthoDB" id="10551983at2759"/>
<gene>
    <name evidence="3" type="ORF">BESB_040930</name>
</gene>
<evidence type="ECO:0000256" key="2">
    <source>
        <dbReference type="SAM" id="MobiDB-lite"/>
    </source>
</evidence>
<dbReference type="EMBL" id="NWUJ01000002">
    <property type="protein sequence ID" value="PFH37635.1"/>
    <property type="molecule type" value="Genomic_DNA"/>
</dbReference>
<proteinExistence type="predicted"/>
<accession>A0A2A9MI28</accession>
<reference evidence="3 4" key="1">
    <citation type="submission" date="2017-09" db="EMBL/GenBank/DDBJ databases">
        <title>Genome sequencing of Besnoitia besnoiti strain Bb-Ger1.</title>
        <authorList>
            <person name="Schares G."/>
            <person name="Venepally P."/>
            <person name="Lorenzi H.A."/>
        </authorList>
    </citation>
    <scope>NUCLEOTIDE SEQUENCE [LARGE SCALE GENOMIC DNA]</scope>
    <source>
        <strain evidence="3 4">Bb-Ger1</strain>
    </source>
</reference>
<name>A0A2A9MI28_BESBE</name>
<feature type="coiled-coil region" evidence="1">
    <location>
        <begin position="135"/>
        <end position="162"/>
    </location>
</feature>
<dbReference type="Proteomes" id="UP000224006">
    <property type="component" value="Chromosome II"/>
</dbReference>
<feature type="compositionally biased region" description="Low complexity" evidence="2">
    <location>
        <begin position="21"/>
        <end position="36"/>
    </location>
</feature>
<dbReference type="AlphaFoldDB" id="A0A2A9MI28"/>
<dbReference type="VEuPathDB" id="ToxoDB:BESB_040930"/>
<organism evidence="3 4">
    <name type="scientific">Besnoitia besnoiti</name>
    <name type="common">Apicomplexan protozoan</name>
    <dbReference type="NCBI Taxonomy" id="94643"/>
    <lineage>
        <taxon>Eukaryota</taxon>
        <taxon>Sar</taxon>
        <taxon>Alveolata</taxon>
        <taxon>Apicomplexa</taxon>
        <taxon>Conoidasida</taxon>
        <taxon>Coccidia</taxon>
        <taxon>Eucoccidiorida</taxon>
        <taxon>Eimeriorina</taxon>
        <taxon>Sarcocystidae</taxon>
        <taxon>Besnoitia</taxon>
    </lineage>
</organism>
<evidence type="ECO:0000313" key="4">
    <source>
        <dbReference type="Proteomes" id="UP000224006"/>
    </source>
</evidence>
<dbReference type="RefSeq" id="XP_029221644.1">
    <property type="nucleotide sequence ID" value="XM_029362679.1"/>
</dbReference>
<dbReference type="GeneID" id="40309074"/>
<evidence type="ECO:0000256" key="1">
    <source>
        <dbReference type="SAM" id="Coils"/>
    </source>
</evidence>
<evidence type="ECO:0000313" key="3">
    <source>
        <dbReference type="EMBL" id="PFH37635.1"/>
    </source>
</evidence>
<sequence length="220" mass="22783">MLLRATGACPDREDGGAATTEPAPSVSACAPSAATAEEPKGLGRLAETNEATGRPEGPNHANTEASRDAEKSGDIRQIAAQLGVDLHAFSGGVLHVLDRDSLSRMTDEAIVQRVLDLQTLLTDLTYQVEAARVSNLALQRENDTLRASLASLQSQAEEARLSRPYAQEKASAAAAVSAACQAQFRVAELRAAAATSDAPRPGALVAAKALAAAESDNEAL</sequence>